<dbReference type="OrthoDB" id="7945987at2"/>
<dbReference type="EMBL" id="LANJ01000011">
    <property type="protein sequence ID" value="KKC39448.1"/>
    <property type="molecule type" value="Genomic_DNA"/>
</dbReference>
<dbReference type="SUPFAM" id="SSF46785">
    <property type="entry name" value="Winged helix' DNA-binding domain"/>
    <property type="match status" value="1"/>
</dbReference>
<evidence type="ECO:0000256" key="2">
    <source>
        <dbReference type="ARBA" id="ARBA00023125"/>
    </source>
</evidence>
<dbReference type="AlphaFoldDB" id="A0A0F5QFF3"/>
<dbReference type="Proteomes" id="UP000033411">
    <property type="component" value="Unassembled WGS sequence"/>
</dbReference>
<dbReference type="InterPro" id="IPR051081">
    <property type="entry name" value="HTH_MetalResp_TranReg"/>
</dbReference>
<comment type="caution">
    <text evidence="5">The sequence shown here is derived from an EMBL/GenBank/DDBJ whole genome shotgun (WGS) entry which is preliminary data.</text>
</comment>
<reference evidence="5 6" key="1">
    <citation type="submission" date="2015-03" db="EMBL/GenBank/DDBJ databases">
        <authorList>
            <person name="Lepp D."/>
            <person name="Hassan Y.I."/>
            <person name="Li X.-Z."/>
            <person name="Zhou T."/>
        </authorList>
    </citation>
    <scope>NUCLEOTIDE SEQUENCE [LARGE SCALE GENOMIC DNA]</scope>
    <source>
        <strain evidence="5 6">E84</strain>
    </source>
</reference>
<protein>
    <submittedName>
        <fullName evidence="5">ArsR family transcriptional regulator</fullName>
    </submittedName>
</protein>
<dbReference type="SMART" id="SM00418">
    <property type="entry name" value="HTH_ARSR"/>
    <property type="match status" value="1"/>
</dbReference>
<accession>A0A0F5QFF3</accession>
<dbReference type="PANTHER" id="PTHR33154:SF15">
    <property type="entry name" value="REGULATORY PROTEIN ARSR"/>
    <property type="match status" value="1"/>
</dbReference>
<dbReference type="Gene3D" id="1.10.10.10">
    <property type="entry name" value="Winged helix-like DNA-binding domain superfamily/Winged helix DNA-binding domain"/>
    <property type="match status" value="1"/>
</dbReference>
<dbReference type="InterPro" id="IPR001845">
    <property type="entry name" value="HTH_ArsR_DNA-bd_dom"/>
</dbReference>
<feature type="domain" description="HTH arsR-type" evidence="4">
    <location>
        <begin position="14"/>
        <end position="104"/>
    </location>
</feature>
<keyword evidence="2" id="KW-0238">DNA-binding</keyword>
<proteinExistence type="predicted"/>
<dbReference type="Pfam" id="PF12840">
    <property type="entry name" value="HTH_20"/>
    <property type="match status" value="1"/>
</dbReference>
<dbReference type="InterPro" id="IPR036388">
    <property type="entry name" value="WH-like_DNA-bd_sf"/>
</dbReference>
<dbReference type="GO" id="GO:0003677">
    <property type="term" value="F:DNA binding"/>
    <property type="evidence" value="ECO:0007669"/>
    <property type="project" value="UniProtKB-KW"/>
</dbReference>
<dbReference type="InterPro" id="IPR036390">
    <property type="entry name" value="WH_DNA-bd_sf"/>
</dbReference>
<keyword evidence="3" id="KW-0804">Transcription</keyword>
<dbReference type="GO" id="GO:0003700">
    <property type="term" value="F:DNA-binding transcription factor activity"/>
    <property type="evidence" value="ECO:0007669"/>
    <property type="project" value="InterPro"/>
</dbReference>
<evidence type="ECO:0000256" key="1">
    <source>
        <dbReference type="ARBA" id="ARBA00023015"/>
    </source>
</evidence>
<dbReference type="PANTHER" id="PTHR33154">
    <property type="entry name" value="TRANSCRIPTIONAL REGULATOR, ARSR FAMILY"/>
    <property type="match status" value="1"/>
</dbReference>
<keyword evidence="6" id="KW-1185">Reference proteome</keyword>
<gene>
    <name evidence="5" type="ORF">WH87_04360</name>
</gene>
<dbReference type="STRING" id="1293439.WH87_04360"/>
<dbReference type="InterPro" id="IPR011991">
    <property type="entry name" value="ArsR-like_HTH"/>
</dbReference>
<organism evidence="5 6">
    <name type="scientific">Devosia epidermidihirudinis</name>
    <dbReference type="NCBI Taxonomy" id="1293439"/>
    <lineage>
        <taxon>Bacteria</taxon>
        <taxon>Pseudomonadati</taxon>
        <taxon>Pseudomonadota</taxon>
        <taxon>Alphaproteobacteria</taxon>
        <taxon>Hyphomicrobiales</taxon>
        <taxon>Devosiaceae</taxon>
        <taxon>Devosia</taxon>
    </lineage>
</organism>
<name>A0A0F5QFF3_9HYPH</name>
<sequence length="200" mass="21573">MSSRPVSRINPDPTALKALAHPVRLRMLGLLRVEGAATASSLAARLALNSGATSYHLRQLALHGFIEEDEGRGNRRDRWWRARHDMTSFLTEHAEGDALDAGLAFQQAALNAHMQQMQAAHDGYGDLPPAWRKACNVSDHTIAMTAEGAADLIARIGALMADAMAAAPPLGQPLPPSYRPFSIILNAAPLMEGRTEPDQP</sequence>
<evidence type="ECO:0000313" key="6">
    <source>
        <dbReference type="Proteomes" id="UP000033411"/>
    </source>
</evidence>
<dbReference type="CDD" id="cd00090">
    <property type="entry name" value="HTH_ARSR"/>
    <property type="match status" value="1"/>
</dbReference>
<evidence type="ECO:0000259" key="4">
    <source>
        <dbReference type="SMART" id="SM00418"/>
    </source>
</evidence>
<dbReference type="RefSeq" id="WP_046138327.1">
    <property type="nucleotide sequence ID" value="NZ_LANJ01000011.1"/>
</dbReference>
<dbReference type="PATRIC" id="fig|1293439.3.peg.430"/>
<evidence type="ECO:0000313" key="5">
    <source>
        <dbReference type="EMBL" id="KKC39448.1"/>
    </source>
</evidence>
<keyword evidence="1" id="KW-0805">Transcription regulation</keyword>
<evidence type="ECO:0000256" key="3">
    <source>
        <dbReference type="ARBA" id="ARBA00023163"/>
    </source>
</evidence>